<keyword evidence="2" id="KW-0472">Membrane</keyword>
<accession>A0A7Z0HYV9</accession>
<keyword evidence="4" id="KW-1185">Reference proteome</keyword>
<feature type="transmembrane region" description="Helical" evidence="2">
    <location>
        <begin position="290"/>
        <end position="308"/>
    </location>
</feature>
<keyword evidence="2" id="KW-1133">Transmembrane helix</keyword>
<feature type="region of interest" description="Disordered" evidence="1">
    <location>
        <begin position="485"/>
        <end position="521"/>
    </location>
</feature>
<keyword evidence="2" id="KW-0812">Transmembrane</keyword>
<dbReference type="AlphaFoldDB" id="A0A7Z0HYV9"/>
<feature type="transmembrane region" description="Helical" evidence="2">
    <location>
        <begin position="223"/>
        <end position="242"/>
    </location>
</feature>
<feature type="transmembrane region" description="Helical" evidence="2">
    <location>
        <begin position="55"/>
        <end position="73"/>
    </location>
</feature>
<organism evidence="3 4">
    <name type="scientific">Rhabdonatronobacter sediminivivens</name>
    <dbReference type="NCBI Taxonomy" id="2743469"/>
    <lineage>
        <taxon>Bacteria</taxon>
        <taxon>Pseudomonadati</taxon>
        <taxon>Pseudomonadota</taxon>
        <taxon>Alphaproteobacteria</taxon>
        <taxon>Rhodobacterales</taxon>
        <taxon>Paracoccaceae</taxon>
        <taxon>Rhabdonatronobacter</taxon>
    </lineage>
</organism>
<dbReference type="Proteomes" id="UP000529417">
    <property type="component" value="Unassembled WGS sequence"/>
</dbReference>
<evidence type="ECO:0000313" key="4">
    <source>
        <dbReference type="Proteomes" id="UP000529417"/>
    </source>
</evidence>
<feature type="transmembrane region" description="Helical" evidence="2">
    <location>
        <begin position="30"/>
        <end position="49"/>
    </location>
</feature>
<feature type="transmembrane region" description="Helical" evidence="2">
    <location>
        <begin position="85"/>
        <end position="102"/>
    </location>
</feature>
<comment type="caution">
    <text evidence="3">The sequence shown here is derived from an EMBL/GenBank/DDBJ whole genome shotgun (WGS) entry which is preliminary data.</text>
</comment>
<gene>
    <name evidence="3" type="ORF">HUK65_07560</name>
</gene>
<sequence>MPNLIAHVVLLAWPLAIYAMFRLMSVERALIWSILGGYMLLPEATAINLPMIPALSKVTLPNVTAFVMIMLLLGKRIALLPESTLGRGLIGLFILSPIVTVLNNPEPIPFGTIWVGSLSIHDPGIDALSDIPGLRPYDAIAFVGNQLFLMLPLFMARQFLASAAALQELLKALVIAGLIYSIPMLYEVRFSPQLHTMVYGFFQHDFSQAMRGLGFRPFVFMPHGLWVAFFALMTFVAAVALARHAPAEDRPRRTLIAAYLGVVLLLCKTLGVIMMALALAPMVALLGTRMQLRIGAMVGAAAMLYPLMRGAGLVPVWQFHDIVAARNPERAQSFEFRLTNEELLLDRAAEKALFGWGSWGRNLLHDPMTGQVETIVDGHWIIVIGSHGWLGYIATFGLLCLPFLLLWWWSRKLPDAELSPWIGPLTLILAANMIDLLPNATLVPFTWLLAGALLGHAELLHRRVLELRAETLAWDTRSTRAGLLTAARPRPRPQAEPAARDGAPQSGPNHSHAGTRRQVLR</sequence>
<feature type="transmembrane region" description="Helical" evidence="2">
    <location>
        <begin position="254"/>
        <end position="278"/>
    </location>
</feature>
<evidence type="ECO:0000256" key="2">
    <source>
        <dbReference type="SAM" id="Phobius"/>
    </source>
</evidence>
<feature type="transmembrane region" description="Helical" evidence="2">
    <location>
        <begin position="421"/>
        <end position="454"/>
    </location>
</feature>
<dbReference type="RefSeq" id="WP_179905552.1">
    <property type="nucleotide sequence ID" value="NZ_JACBXS010000012.1"/>
</dbReference>
<feature type="transmembrane region" description="Helical" evidence="2">
    <location>
        <begin position="389"/>
        <end position="409"/>
    </location>
</feature>
<evidence type="ECO:0000256" key="1">
    <source>
        <dbReference type="SAM" id="MobiDB-lite"/>
    </source>
</evidence>
<feature type="transmembrane region" description="Helical" evidence="2">
    <location>
        <begin position="168"/>
        <end position="186"/>
    </location>
</feature>
<evidence type="ECO:0000313" key="3">
    <source>
        <dbReference type="EMBL" id="NYS24849.1"/>
    </source>
</evidence>
<evidence type="ECO:0008006" key="5">
    <source>
        <dbReference type="Google" id="ProtNLM"/>
    </source>
</evidence>
<feature type="transmembrane region" description="Helical" evidence="2">
    <location>
        <begin position="6"/>
        <end position="23"/>
    </location>
</feature>
<name>A0A7Z0HYV9_9RHOB</name>
<feature type="transmembrane region" description="Helical" evidence="2">
    <location>
        <begin position="139"/>
        <end position="156"/>
    </location>
</feature>
<protein>
    <recommendedName>
        <fullName evidence="5">O-antigen ligase-like membrane protein</fullName>
    </recommendedName>
</protein>
<dbReference type="EMBL" id="JACBXS010000012">
    <property type="protein sequence ID" value="NYS24849.1"/>
    <property type="molecule type" value="Genomic_DNA"/>
</dbReference>
<reference evidence="3 4" key="1">
    <citation type="journal article" date="2000" name="Arch. Microbiol.">
        <title>Rhodobaca bogoriensis gen. nov. and sp. nov., an alkaliphilic purple nonsulfur bacterium from African Rift Valley soda lakes.</title>
        <authorList>
            <person name="Milford A.D."/>
            <person name="Achenbach L.A."/>
            <person name="Jung D.O."/>
            <person name="Madigan M.T."/>
        </authorList>
    </citation>
    <scope>NUCLEOTIDE SEQUENCE [LARGE SCALE GENOMIC DNA]</scope>
    <source>
        <strain evidence="3 4">2376</strain>
    </source>
</reference>
<proteinExistence type="predicted"/>